<keyword evidence="3" id="KW-0804">Transcription</keyword>
<evidence type="ECO:0000259" key="4">
    <source>
        <dbReference type="PROSITE" id="PS01124"/>
    </source>
</evidence>
<evidence type="ECO:0000256" key="3">
    <source>
        <dbReference type="ARBA" id="ARBA00023163"/>
    </source>
</evidence>
<dbReference type="GO" id="GO:0003700">
    <property type="term" value="F:DNA-binding transcription factor activity"/>
    <property type="evidence" value="ECO:0007669"/>
    <property type="project" value="InterPro"/>
</dbReference>
<dbReference type="PROSITE" id="PS01124">
    <property type="entry name" value="HTH_ARAC_FAMILY_2"/>
    <property type="match status" value="1"/>
</dbReference>
<protein>
    <submittedName>
        <fullName evidence="5">AraC family ethanolamine operon transcriptional activator</fullName>
    </submittedName>
</protein>
<reference evidence="5" key="1">
    <citation type="submission" date="2023-07" db="EMBL/GenBank/DDBJ databases">
        <title>Sorghum-associated microbial communities from plants grown in Nebraska, USA.</title>
        <authorList>
            <person name="Schachtman D."/>
        </authorList>
    </citation>
    <scope>NUCLEOTIDE SEQUENCE</scope>
    <source>
        <strain evidence="5">DS1061</strain>
    </source>
</reference>
<dbReference type="Gene3D" id="1.10.10.60">
    <property type="entry name" value="Homeodomain-like"/>
    <property type="match status" value="1"/>
</dbReference>
<dbReference type="Pfam" id="PF12833">
    <property type="entry name" value="HTH_18"/>
    <property type="match status" value="1"/>
</dbReference>
<proteinExistence type="predicted"/>
<gene>
    <name evidence="5" type="ORF">J2793_001004</name>
</gene>
<name>A0AB73I847_9BURK</name>
<dbReference type="AlphaFoldDB" id="A0AB73I847"/>
<evidence type="ECO:0000256" key="2">
    <source>
        <dbReference type="ARBA" id="ARBA00023125"/>
    </source>
</evidence>
<evidence type="ECO:0000313" key="5">
    <source>
        <dbReference type="EMBL" id="MDP9645582.1"/>
    </source>
</evidence>
<evidence type="ECO:0000313" key="6">
    <source>
        <dbReference type="Proteomes" id="UP001229486"/>
    </source>
</evidence>
<sequence>MTIGTLSSNSASAACTSSTLVPQPSFCVQTRIAHDADEQARNLHGWHQTYDQLTAGSFVGGLTELCLDHMQVFVETTSHTLRQTCEVQKDAYWFGIPTCRVGSGRIDAQIIGGDALAFRPGGIEFELLTSAGYEIFGVVVKGEMLRRYAADVERVSLVEPMPNTEVVTVGMARKERTCALLRELLAPGAASAAPLSSAARENLQASVLAELFDAGALPASSEPTAMPARARRQSIVSDARDYVLANRDRAVGVPELCERLHVSRRTLQYCFQDVLGMAPATYVRAIRLNGARRDLCNASRDCRSVQDVAAAWGFWHMSQFATDYRKLFGMRPSDTLKAAIGAQSAASSRSSAH</sequence>
<keyword evidence="2" id="KW-0238">DNA-binding</keyword>
<dbReference type="GO" id="GO:0043565">
    <property type="term" value="F:sequence-specific DNA binding"/>
    <property type="evidence" value="ECO:0007669"/>
    <property type="project" value="InterPro"/>
</dbReference>
<dbReference type="PANTHER" id="PTHR46796">
    <property type="entry name" value="HTH-TYPE TRANSCRIPTIONAL ACTIVATOR RHAS-RELATED"/>
    <property type="match status" value="1"/>
</dbReference>
<dbReference type="PANTHER" id="PTHR46796:SF12">
    <property type="entry name" value="HTH-TYPE DNA-BINDING TRANSCRIPTIONAL ACTIVATOR EUTR"/>
    <property type="match status" value="1"/>
</dbReference>
<dbReference type="SMART" id="SM00342">
    <property type="entry name" value="HTH_ARAC"/>
    <property type="match status" value="1"/>
</dbReference>
<dbReference type="InterPro" id="IPR009057">
    <property type="entry name" value="Homeodomain-like_sf"/>
</dbReference>
<accession>A0AB73I847</accession>
<evidence type="ECO:0000256" key="1">
    <source>
        <dbReference type="ARBA" id="ARBA00023015"/>
    </source>
</evidence>
<feature type="domain" description="HTH araC/xylS-type" evidence="4">
    <location>
        <begin position="237"/>
        <end position="338"/>
    </location>
</feature>
<dbReference type="Proteomes" id="UP001229486">
    <property type="component" value="Unassembled WGS sequence"/>
</dbReference>
<dbReference type="EMBL" id="JAURTK010000001">
    <property type="protein sequence ID" value="MDP9645582.1"/>
    <property type="molecule type" value="Genomic_DNA"/>
</dbReference>
<keyword evidence="1" id="KW-0805">Transcription regulation</keyword>
<dbReference type="RefSeq" id="WP_392392794.1">
    <property type="nucleotide sequence ID" value="NZ_JAURTK010000001.1"/>
</dbReference>
<dbReference type="SUPFAM" id="SSF46689">
    <property type="entry name" value="Homeodomain-like"/>
    <property type="match status" value="2"/>
</dbReference>
<organism evidence="5 6">
    <name type="scientific">Paraburkholderia caledonica</name>
    <dbReference type="NCBI Taxonomy" id="134536"/>
    <lineage>
        <taxon>Bacteria</taxon>
        <taxon>Pseudomonadati</taxon>
        <taxon>Pseudomonadota</taxon>
        <taxon>Betaproteobacteria</taxon>
        <taxon>Burkholderiales</taxon>
        <taxon>Burkholderiaceae</taxon>
        <taxon>Paraburkholderia</taxon>
    </lineage>
</organism>
<dbReference type="InterPro" id="IPR018060">
    <property type="entry name" value="HTH_AraC"/>
</dbReference>
<dbReference type="InterPro" id="IPR050204">
    <property type="entry name" value="AraC_XylS_family_regulators"/>
</dbReference>
<comment type="caution">
    <text evidence="5">The sequence shown here is derived from an EMBL/GenBank/DDBJ whole genome shotgun (WGS) entry which is preliminary data.</text>
</comment>